<dbReference type="Proteomes" id="UP000823388">
    <property type="component" value="Chromosome 4K"/>
</dbReference>
<evidence type="ECO:0000313" key="3">
    <source>
        <dbReference type="Proteomes" id="UP000823388"/>
    </source>
</evidence>
<keyword evidence="3" id="KW-1185">Reference proteome</keyword>
<dbReference type="EMBL" id="CM029043">
    <property type="protein sequence ID" value="KAG2612646.1"/>
    <property type="molecule type" value="Genomic_DNA"/>
</dbReference>
<gene>
    <name evidence="2" type="ORF">PVAP13_4KG316505</name>
</gene>
<protein>
    <submittedName>
        <fullName evidence="2">Uncharacterized protein</fullName>
    </submittedName>
</protein>
<proteinExistence type="predicted"/>
<feature type="region of interest" description="Disordered" evidence="1">
    <location>
        <begin position="19"/>
        <end position="41"/>
    </location>
</feature>
<comment type="caution">
    <text evidence="2">The sequence shown here is derived from an EMBL/GenBank/DDBJ whole genome shotgun (WGS) entry which is preliminary data.</text>
</comment>
<feature type="region of interest" description="Disordered" evidence="1">
    <location>
        <begin position="53"/>
        <end position="72"/>
    </location>
</feature>
<dbReference type="AlphaFoldDB" id="A0A8T0TV03"/>
<evidence type="ECO:0000313" key="2">
    <source>
        <dbReference type="EMBL" id="KAG2612646.1"/>
    </source>
</evidence>
<accession>A0A8T0TV03</accession>
<organism evidence="2 3">
    <name type="scientific">Panicum virgatum</name>
    <name type="common">Blackwell switchgrass</name>
    <dbReference type="NCBI Taxonomy" id="38727"/>
    <lineage>
        <taxon>Eukaryota</taxon>
        <taxon>Viridiplantae</taxon>
        <taxon>Streptophyta</taxon>
        <taxon>Embryophyta</taxon>
        <taxon>Tracheophyta</taxon>
        <taxon>Spermatophyta</taxon>
        <taxon>Magnoliopsida</taxon>
        <taxon>Liliopsida</taxon>
        <taxon>Poales</taxon>
        <taxon>Poaceae</taxon>
        <taxon>PACMAD clade</taxon>
        <taxon>Panicoideae</taxon>
        <taxon>Panicodae</taxon>
        <taxon>Paniceae</taxon>
        <taxon>Panicinae</taxon>
        <taxon>Panicum</taxon>
        <taxon>Panicum sect. Hiantes</taxon>
    </lineage>
</organism>
<name>A0A8T0TV03_PANVG</name>
<sequence length="152" mass="16695">MDRSTRGAAGLLLTCRLSARGRHPTAQPSSRSAITSRPATSTLAVRPRLAAAYPHHRAASPHSKIDRAPLLVPNPNPRVLAPVHCRRLSPTSPPILAGGNLYLRLHRHDDWDQATMTRSPKNHDHNSVESWSELDGHFDLEASGKDSVQNCR</sequence>
<evidence type="ECO:0000256" key="1">
    <source>
        <dbReference type="SAM" id="MobiDB-lite"/>
    </source>
</evidence>
<feature type="compositionally biased region" description="Polar residues" evidence="1">
    <location>
        <begin position="26"/>
        <end position="41"/>
    </location>
</feature>
<reference evidence="2" key="1">
    <citation type="submission" date="2020-05" db="EMBL/GenBank/DDBJ databases">
        <title>WGS assembly of Panicum virgatum.</title>
        <authorList>
            <person name="Lovell J.T."/>
            <person name="Jenkins J."/>
            <person name="Shu S."/>
            <person name="Juenger T.E."/>
            <person name="Schmutz J."/>
        </authorList>
    </citation>
    <scope>NUCLEOTIDE SEQUENCE</scope>
    <source>
        <strain evidence="2">AP13</strain>
    </source>
</reference>